<sequence length="309" mass="35146">MKMLREDEKRERISGLGVPRGKTMLHRFFADDSGVAVTAEKEQFKNLQKTIELFEEISGAQLNLSKSVIVPMAMRETPNWLVETGCTILREREQITYLGSQIGYDMSEKEYARLIADKLTRKLANWTHRQNGGLQLKPFEVVATALKTKLVARLLAGDNSEWSDMLMLLADRYLEEAPYEFRVLNPILKKMGSAALMNLKDGAGRWIDISRTSQDKGITVSQEANREISKLQRWLQKVELSPGGLKESPSWRWRTDEGKWGGWQQSTRFWTHLLMSSTPHSGAAKQQMGDQSKGIILADDMAQTVELQD</sequence>
<name>A0ABD3H246_9MARC</name>
<protein>
    <recommendedName>
        <fullName evidence="3">Reverse transcriptase domain-containing protein</fullName>
    </recommendedName>
</protein>
<evidence type="ECO:0000313" key="1">
    <source>
        <dbReference type="EMBL" id="KAL3684629.1"/>
    </source>
</evidence>
<organism evidence="1 2">
    <name type="scientific">Riccia sorocarpa</name>
    <dbReference type="NCBI Taxonomy" id="122646"/>
    <lineage>
        <taxon>Eukaryota</taxon>
        <taxon>Viridiplantae</taxon>
        <taxon>Streptophyta</taxon>
        <taxon>Embryophyta</taxon>
        <taxon>Marchantiophyta</taxon>
        <taxon>Marchantiopsida</taxon>
        <taxon>Marchantiidae</taxon>
        <taxon>Marchantiales</taxon>
        <taxon>Ricciaceae</taxon>
        <taxon>Riccia</taxon>
    </lineage>
</organism>
<dbReference type="Proteomes" id="UP001633002">
    <property type="component" value="Unassembled WGS sequence"/>
</dbReference>
<reference evidence="1 2" key="1">
    <citation type="submission" date="2024-09" db="EMBL/GenBank/DDBJ databases">
        <title>Chromosome-scale assembly of Riccia sorocarpa.</title>
        <authorList>
            <person name="Paukszto L."/>
        </authorList>
    </citation>
    <scope>NUCLEOTIDE SEQUENCE [LARGE SCALE GENOMIC DNA]</scope>
    <source>
        <strain evidence="1">LP-2024</strain>
        <tissue evidence="1">Aerial parts of the thallus</tissue>
    </source>
</reference>
<accession>A0ABD3H246</accession>
<evidence type="ECO:0008006" key="3">
    <source>
        <dbReference type="Google" id="ProtNLM"/>
    </source>
</evidence>
<proteinExistence type="predicted"/>
<dbReference type="EMBL" id="JBJQOH010000006">
    <property type="protein sequence ID" value="KAL3684629.1"/>
    <property type="molecule type" value="Genomic_DNA"/>
</dbReference>
<dbReference type="AlphaFoldDB" id="A0ABD3H246"/>
<keyword evidence="2" id="KW-1185">Reference proteome</keyword>
<comment type="caution">
    <text evidence="1">The sequence shown here is derived from an EMBL/GenBank/DDBJ whole genome shotgun (WGS) entry which is preliminary data.</text>
</comment>
<gene>
    <name evidence="1" type="ORF">R1sor_002651</name>
</gene>
<evidence type="ECO:0000313" key="2">
    <source>
        <dbReference type="Proteomes" id="UP001633002"/>
    </source>
</evidence>